<dbReference type="KEGG" id="sgb:WQO_30520"/>
<protein>
    <submittedName>
        <fullName evidence="2">Hydroxylase</fullName>
    </submittedName>
</protein>
<dbReference type="RefSeq" id="WP_010058085.1">
    <property type="nucleotide sequence ID" value="NZ_CP013738.1"/>
</dbReference>
<dbReference type="STRING" id="1172567.WQO_30520"/>
<evidence type="ECO:0000313" key="2">
    <source>
        <dbReference type="EMBL" id="ALU97297.1"/>
    </source>
</evidence>
<evidence type="ECO:0000259" key="1">
    <source>
        <dbReference type="PROSITE" id="PS51819"/>
    </source>
</evidence>
<dbReference type="CDD" id="cd07247">
    <property type="entry name" value="SgaA_N_like"/>
    <property type="match status" value="2"/>
</dbReference>
<evidence type="ECO:0000313" key="3">
    <source>
        <dbReference type="Proteomes" id="UP000064183"/>
    </source>
</evidence>
<gene>
    <name evidence="2" type="ORF">WQO_30520</name>
</gene>
<feature type="domain" description="VOC" evidence="1">
    <location>
        <begin position="137"/>
        <end position="260"/>
    </location>
</feature>
<accession>A0A0U3KSH5</accession>
<dbReference type="GeneID" id="27786764"/>
<name>A0A0U3KSH5_STRGL</name>
<dbReference type="PROSITE" id="PS51819">
    <property type="entry name" value="VOC"/>
    <property type="match status" value="2"/>
</dbReference>
<dbReference type="EMBL" id="CP013738">
    <property type="protein sequence ID" value="ALU97297.1"/>
    <property type="molecule type" value="Genomic_DNA"/>
</dbReference>
<dbReference type="InterPro" id="IPR052164">
    <property type="entry name" value="Anthracycline_SecMetBiosynth"/>
</dbReference>
<dbReference type="Gene3D" id="3.10.180.10">
    <property type="entry name" value="2,3-Dihydroxybiphenyl 1,2-Dioxygenase, domain 1"/>
    <property type="match status" value="2"/>
</dbReference>
<sequence>MISPTFLDGAPNWVDLGTPDLDGATAFYRRLFGWELIPGGPEVGGYGMLTLDGRYVGGVMTVSEEEAPSAWSVSFQSPDVDATARAITEAGGSAVFEAMDVLDFGRMGGFTDPAGAYFGVWQPKEHPGFGVIQEPNAFLWAELYTPDVPAAAAFFDSVFGWGTDEMKVEGSDYTYTTVHPAGAGPDASFGGLVRQGDVPSEAARGPHWLPYFAVADVDAVVAEAKRLGGRETLAAMEVPGVGKMANVADPYGAVFAVMKPDPRQ</sequence>
<dbReference type="InterPro" id="IPR037523">
    <property type="entry name" value="VOC_core"/>
</dbReference>
<dbReference type="Pfam" id="PF00903">
    <property type="entry name" value="Glyoxalase"/>
    <property type="match status" value="2"/>
</dbReference>
<dbReference type="AlphaFoldDB" id="A0A0U3KSH5"/>
<reference evidence="2 3" key="1">
    <citation type="journal article" date="2012" name="J. Bacteriol.">
        <title>Draft genome sequence of Streptomyces globisporus C-1027, which produces an antitumor antibiotic consisting of a nine-membered enediyne with a chromoprotein.</title>
        <authorList>
            <person name="Wang L."/>
            <person name="Wang S."/>
            <person name="He Q."/>
            <person name="Yu T."/>
            <person name="Li Q."/>
            <person name="Hong B."/>
        </authorList>
    </citation>
    <scope>NUCLEOTIDE SEQUENCE [LARGE SCALE GENOMIC DNA]</scope>
    <source>
        <strain evidence="2 3">C-1027</strain>
    </source>
</reference>
<dbReference type="PANTHER" id="PTHR33993">
    <property type="entry name" value="GLYOXALASE-RELATED"/>
    <property type="match status" value="1"/>
</dbReference>
<proteinExistence type="predicted"/>
<dbReference type="InterPro" id="IPR029068">
    <property type="entry name" value="Glyas_Bleomycin-R_OHBP_Dase"/>
</dbReference>
<dbReference type="Proteomes" id="UP000064183">
    <property type="component" value="Chromosome"/>
</dbReference>
<organism evidence="2 3">
    <name type="scientific">Streptomyces globisporus C-1027</name>
    <dbReference type="NCBI Taxonomy" id="1172567"/>
    <lineage>
        <taxon>Bacteria</taxon>
        <taxon>Bacillati</taxon>
        <taxon>Actinomycetota</taxon>
        <taxon>Actinomycetes</taxon>
        <taxon>Kitasatosporales</taxon>
        <taxon>Streptomycetaceae</taxon>
        <taxon>Streptomyces</taxon>
    </lineage>
</organism>
<dbReference type="SUPFAM" id="SSF54593">
    <property type="entry name" value="Glyoxalase/Bleomycin resistance protein/Dihydroxybiphenyl dioxygenase"/>
    <property type="match status" value="2"/>
</dbReference>
<dbReference type="InterPro" id="IPR004360">
    <property type="entry name" value="Glyas_Fos-R_dOase_dom"/>
</dbReference>
<dbReference type="PANTHER" id="PTHR33993:SF10">
    <property type="entry name" value="CONSERVED PROTEIN"/>
    <property type="match status" value="1"/>
</dbReference>
<feature type="domain" description="VOC" evidence="1">
    <location>
        <begin position="10"/>
        <end position="123"/>
    </location>
</feature>